<feature type="transmembrane region" description="Helical" evidence="7">
    <location>
        <begin position="543"/>
        <end position="564"/>
    </location>
</feature>
<protein>
    <recommendedName>
        <fullName evidence="8">VTT domain-containing protein</fullName>
    </recommendedName>
</protein>
<feature type="compositionally biased region" description="Low complexity" evidence="6">
    <location>
        <begin position="29"/>
        <end position="47"/>
    </location>
</feature>
<comment type="caution">
    <text evidence="9">The sequence shown here is derived from an EMBL/GenBank/DDBJ whole genome shotgun (WGS) entry which is preliminary data.</text>
</comment>
<keyword evidence="10" id="KW-1185">Reference proteome</keyword>
<feature type="compositionally biased region" description="Basic and acidic residues" evidence="6">
    <location>
        <begin position="121"/>
        <end position="130"/>
    </location>
</feature>
<dbReference type="OrthoDB" id="3364966at2759"/>
<dbReference type="Proteomes" id="UP000306050">
    <property type="component" value="Chromosome SGRAM_8"/>
</dbReference>
<dbReference type="PANTHER" id="PTHR43220:SF21">
    <property type="entry name" value="TRANSMEMBRANE PROTEIN 41A"/>
    <property type="match status" value="1"/>
</dbReference>
<reference evidence="9 10" key="1">
    <citation type="submission" date="2019-05" db="EMBL/GenBank/DDBJ databases">
        <title>Sporisorium graminicola CBS 10092 draft sequencing and annotation.</title>
        <authorList>
            <person name="Solano-Gonzalez S."/>
            <person name="Caddick M.X."/>
            <person name="Darby A."/>
        </authorList>
    </citation>
    <scope>NUCLEOTIDE SEQUENCE [LARGE SCALE GENOMIC DNA]</scope>
    <source>
        <strain evidence="9 10">CBS 10092</strain>
    </source>
</reference>
<evidence type="ECO:0000256" key="1">
    <source>
        <dbReference type="ARBA" id="ARBA00004141"/>
    </source>
</evidence>
<sequence length="806" mass="86305">MEPASWSKATPTSPPRLIRASTDHPSPPSSTGAASSAQQVIMSSSAGEFEEESAAAATSSSSARKGRGSRARARSVSSNAIPVSQLARSALTPLRVELQDGLERGPGTPDFTLPSSTPQWRRADLERDRTMSSLGQGLQFISEAERSAGPSLSSTTATRPRSASDVSHSSDSSDSLKKKSAPFTAFSRPRLSTLRSFLSSLSVHNSAASTPQTEGDDTNEVSVSRIHQLPMRPQPLVMPSARPAAPHGIGLNQDSPPLTPTSDPDEQSEYQQYVNAFRQPFVPKQTIRQHGPPKHQWSAAQAAADAAQVNMDERNRITPPGLSEWPFTPPLTTSNVTSPVASSRAYSPPTRPDSTLTSASVFQGILPSHLVSGAAPASRSTTPTSSTVTSASDRTALRTNNLFDVDTYRIESVGKTLLALLPRIQISLSSWRLSMPNLRPFLPRLVFLFAIFAASTCCIVFMLSTLPLTLPKHITSLTLAEIKEIAMSLKLYSQSSSKAFVHTLVVLGTFFTWKQSFTVPGSLIMNVVFGAMYGTYSGTLYTSVLTAVGGVFCYLLSAPLAPLITSLPGLAKPLDAMRRALSPGRARASGRSVVISSVNGASNGNVWTYLLVLRVLPIVPYGLMNIACGVLGVPLAPYAGTLAVGSIPWNFVTCQVGDLLQEIVEALPVDDDITVSGLKDKAKSSAGGGMRAIANRIWNREMVVKLILLSLASLLPMLLSRYLKRRQRQQAEAEGYQAVHGRDAEEDEVDDEESDRPGSRRTSTLFSGGGMAKRLPVETVELDSMTRGSVADGSGRRNSSIRSAWL</sequence>
<name>A0A4U7KMV4_9BASI</name>
<dbReference type="InterPro" id="IPR045014">
    <property type="entry name" value="TM41A/B"/>
</dbReference>
<dbReference type="GeneID" id="40729142"/>
<feature type="compositionally biased region" description="Polar residues" evidence="6">
    <location>
        <begin position="796"/>
        <end position="806"/>
    </location>
</feature>
<dbReference type="KEGG" id="sgra:EX895_006247"/>
<accession>A0A4U7KMV4</accession>
<feature type="compositionally biased region" description="Acidic residues" evidence="6">
    <location>
        <begin position="744"/>
        <end position="754"/>
    </location>
</feature>
<comment type="subcellular location">
    <subcellularLocation>
        <location evidence="1">Membrane</location>
        <topology evidence="1">Multi-pass membrane protein</topology>
    </subcellularLocation>
</comment>
<evidence type="ECO:0000256" key="7">
    <source>
        <dbReference type="SAM" id="Phobius"/>
    </source>
</evidence>
<feature type="transmembrane region" description="Helical" evidence="7">
    <location>
        <begin position="702"/>
        <end position="719"/>
    </location>
</feature>
<feature type="region of interest" description="Disordered" evidence="6">
    <location>
        <begin position="234"/>
        <end position="268"/>
    </location>
</feature>
<dbReference type="Pfam" id="PF09335">
    <property type="entry name" value="VTT_dom"/>
    <property type="match status" value="1"/>
</dbReference>
<organism evidence="9 10">
    <name type="scientific">Sporisorium graminicola</name>
    <dbReference type="NCBI Taxonomy" id="280036"/>
    <lineage>
        <taxon>Eukaryota</taxon>
        <taxon>Fungi</taxon>
        <taxon>Dikarya</taxon>
        <taxon>Basidiomycota</taxon>
        <taxon>Ustilaginomycotina</taxon>
        <taxon>Ustilaginomycetes</taxon>
        <taxon>Ustilaginales</taxon>
        <taxon>Ustilaginaceae</taxon>
        <taxon>Sporisorium</taxon>
    </lineage>
</organism>
<evidence type="ECO:0000256" key="4">
    <source>
        <dbReference type="ARBA" id="ARBA00022989"/>
    </source>
</evidence>
<evidence type="ECO:0000256" key="2">
    <source>
        <dbReference type="ARBA" id="ARBA00022692"/>
    </source>
</evidence>
<feature type="compositionally biased region" description="Polar residues" evidence="6">
    <location>
        <begin position="330"/>
        <end position="345"/>
    </location>
</feature>
<feature type="domain" description="VTT" evidence="8">
    <location>
        <begin position="519"/>
        <end position="658"/>
    </location>
</feature>
<feature type="transmembrane region" description="Helical" evidence="7">
    <location>
        <begin position="517"/>
        <end position="536"/>
    </location>
</feature>
<dbReference type="AlphaFoldDB" id="A0A4U7KMV4"/>
<feature type="transmembrane region" description="Helical" evidence="7">
    <location>
        <begin position="445"/>
        <end position="470"/>
    </location>
</feature>
<proteinExistence type="predicted"/>
<feature type="region of interest" description="Disordered" evidence="6">
    <location>
        <begin position="373"/>
        <end position="392"/>
    </location>
</feature>
<dbReference type="GO" id="GO:0016020">
    <property type="term" value="C:membrane"/>
    <property type="evidence" value="ECO:0007669"/>
    <property type="project" value="UniProtKB-SubCell"/>
</dbReference>
<feature type="region of interest" description="Disordered" evidence="6">
    <location>
        <begin position="1"/>
        <end position="182"/>
    </location>
</feature>
<evidence type="ECO:0000256" key="3">
    <source>
        <dbReference type="ARBA" id="ARBA00022729"/>
    </source>
</evidence>
<keyword evidence="5 7" id="KW-0472">Membrane</keyword>
<evidence type="ECO:0000313" key="10">
    <source>
        <dbReference type="Proteomes" id="UP000306050"/>
    </source>
</evidence>
<gene>
    <name evidence="9" type="ORF">EX895_006247</name>
</gene>
<dbReference type="EMBL" id="SRRM01000021">
    <property type="protein sequence ID" value="TKY85167.1"/>
    <property type="molecule type" value="Genomic_DNA"/>
</dbReference>
<feature type="compositionally biased region" description="Low complexity" evidence="6">
    <location>
        <begin position="54"/>
        <end position="63"/>
    </location>
</feature>
<dbReference type="InterPro" id="IPR032816">
    <property type="entry name" value="VTT_dom"/>
</dbReference>
<feature type="compositionally biased region" description="Basic residues" evidence="6">
    <location>
        <begin position="64"/>
        <end position="73"/>
    </location>
</feature>
<keyword evidence="2 7" id="KW-0812">Transmembrane</keyword>
<keyword evidence="3" id="KW-0732">Signal</keyword>
<feature type="compositionally biased region" description="Low complexity" evidence="6">
    <location>
        <begin position="150"/>
        <end position="173"/>
    </location>
</feature>
<feature type="region of interest" description="Disordered" evidence="6">
    <location>
        <begin position="733"/>
        <end position="806"/>
    </location>
</feature>
<evidence type="ECO:0000259" key="8">
    <source>
        <dbReference type="Pfam" id="PF09335"/>
    </source>
</evidence>
<keyword evidence="4 7" id="KW-1133">Transmembrane helix</keyword>
<evidence type="ECO:0000256" key="5">
    <source>
        <dbReference type="ARBA" id="ARBA00023136"/>
    </source>
</evidence>
<evidence type="ECO:0000313" key="9">
    <source>
        <dbReference type="EMBL" id="TKY85167.1"/>
    </source>
</evidence>
<dbReference type="RefSeq" id="XP_029737152.1">
    <property type="nucleotide sequence ID" value="XM_029886839.1"/>
</dbReference>
<feature type="region of interest" description="Disordered" evidence="6">
    <location>
        <begin position="315"/>
        <end position="355"/>
    </location>
</feature>
<dbReference type="PANTHER" id="PTHR43220">
    <property type="match status" value="1"/>
</dbReference>
<evidence type="ECO:0000256" key="6">
    <source>
        <dbReference type="SAM" id="MobiDB-lite"/>
    </source>
</evidence>